<keyword evidence="1" id="KW-0489">Methyltransferase</keyword>
<keyword evidence="1" id="KW-0808">Transferase</keyword>
<feature type="active site" description="Involved in ionization of N3 of dUMP, leading to its activation" evidence="1">
    <location>
        <position position="222"/>
    </location>
</feature>
<dbReference type="GO" id="GO:0050797">
    <property type="term" value="F:thymidylate synthase (FAD) activity"/>
    <property type="evidence" value="ECO:0007669"/>
    <property type="project" value="UniProtKB-UniRule"/>
</dbReference>
<dbReference type="EC" id="2.1.1.148" evidence="1"/>
<keyword evidence="1" id="KW-0521">NADP</keyword>
<keyword evidence="1" id="KW-0274">FAD</keyword>
<dbReference type="GO" id="GO:0006235">
    <property type="term" value="P:dTTP biosynthetic process"/>
    <property type="evidence" value="ECO:0007669"/>
    <property type="project" value="UniProtKB-UniRule"/>
</dbReference>
<feature type="binding site" description="in other chain" evidence="1">
    <location>
        <position position="194"/>
    </location>
    <ligand>
        <name>dUMP</name>
        <dbReference type="ChEBI" id="CHEBI:246422"/>
        <note>ligand shared between dimeric partners</note>
    </ligand>
</feature>
<dbReference type="SUPFAM" id="SSF69796">
    <property type="entry name" value="Thymidylate synthase-complementing protein Thy1"/>
    <property type="match status" value="1"/>
</dbReference>
<dbReference type="EMBL" id="PGTN01000001">
    <property type="protein sequence ID" value="PJF49054.1"/>
    <property type="molecule type" value="Genomic_DNA"/>
</dbReference>
<dbReference type="NCBIfam" id="TIGR02170">
    <property type="entry name" value="thyX"/>
    <property type="match status" value="1"/>
</dbReference>
<gene>
    <name evidence="1 3" type="primary">thyX</name>
    <name evidence="3" type="ORF">CUN48_00110</name>
</gene>
<keyword evidence="1" id="KW-0285">Flavoprotein</keyword>
<feature type="binding site" evidence="1">
    <location>
        <position position="92"/>
    </location>
    <ligand>
        <name>FAD</name>
        <dbReference type="ChEBI" id="CHEBI:57692"/>
        <note>ligand shared between neighboring subunits</note>
    </ligand>
</feature>
<dbReference type="GO" id="GO:0070402">
    <property type="term" value="F:NADPH binding"/>
    <property type="evidence" value="ECO:0007669"/>
    <property type="project" value="TreeGrafter"/>
</dbReference>
<dbReference type="CDD" id="cd20175">
    <property type="entry name" value="ThyX"/>
    <property type="match status" value="1"/>
</dbReference>
<reference evidence="3 4" key="1">
    <citation type="submission" date="2017-11" db="EMBL/GenBank/DDBJ databases">
        <title>Evolution of Phototrophy in the Chloroflexi Phylum Driven by Horizontal Gene Transfer.</title>
        <authorList>
            <person name="Ward L.M."/>
            <person name="Hemp J."/>
            <person name="Shih P.M."/>
            <person name="Mcglynn S.E."/>
            <person name="Fischer W."/>
        </authorList>
    </citation>
    <scope>NUCLEOTIDE SEQUENCE [LARGE SCALE GENOMIC DNA]</scope>
    <source>
        <strain evidence="3">JP3_7</strain>
    </source>
</reference>
<evidence type="ECO:0000313" key="4">
    <source>
        <dbReference type="Proteomes" id="UP000230790"/>
    </source>
</evidence>
<comment type="catalytic activity">
    <reaction evidence="1">
        <text>dUMP + (6R)-5,10-methylene-5,6,7,8-tetrahydrofolate + NADPH + H(+) = dTMP + (6S)-5,6,7,8-tetrahydrofolate + NADP(+)</text>
        <dbReference type="Rhea" id="RHEA:29043"/>
        <dbReference type="ChEBI" id="CHEBI:15378"/>
        <dbReference type="ChEBI" id="CHEBI:15636"/>
        <dbReference type="ChEBI" id="CHEBI:57453"/>
        <dbReference type="ChEBI" id="CHEBI:57783"/>
        <dbReference type="ChEBI" id="CHEBI:58349"/>
        <dbReference type="ChEBI" id="CHEBI:63528"/>
        <dbReference type="ChEBI" id="CHEBI:246422"/>
        <dbReference type="EC" id="2.1.1.148"/>
    </reaction>
</comment>
<dbReference type="GO" id="GO:0006231">
    <property type="term" value="P:dTMP biosynthetic process"/>
    <property type="evidence" value="ECO:0007669"/>
    <property type="project" value="UniProtKB-UniRule"/>
</dbReference>
<protein>
    <recommendedName>
        <fullName evidence="1">Flavin-dependent thymidylate synthase</fullName>
        <shortName evidence="1">FDTS</shortName>
        <ecNumber evidence="1">2.1.1.148</ecNumber>
    </recommendedName>
    <alternativeName>
        <fullName evidence="1">FAD-dependent thymidylate synthase</fullName>
    </alternativeName>
    <alternativeName>
        <fullName evidence="1">Thymidylate synthase ThyX</fullName>
        <shortName evidence="1">TS</shortName>
        <shortName evidence="1">TSase</shortName>
    </alternativeName>
</protein>
<dbReference type="Gene3D" id="3.30.1360.170">
    <property type="match status" value="1"/>
</dbReference>
<feature type="binding site" evidence="1">
    <location>
        <position position="222"/>
    </location>
    <ligand>
        <name>dUMP</name>
        <dbReference type="ChEBI" id="CHEBI:246422"/>
        <note>ligand shared between dimeric partners</note>
    </ligand>
</feature>
<comment type="cofactor">
    <cofactor evidence="1">
        <name>FAD</name>
        <dbReference type="ChEBI" id="CHEBI:57692"/>
    </cofactor>
    <text evidence="1">Binds 4 FAD per tetramer. Each FAD binding site is formed by three monomers.</text>
</comment>
<evidence type="ECO:0000256" key="1">
    <source>
        <dbReference type="HAMAP-Rule" id="MF_01408"/>
    </source>
</evidence>
<comment type="function">
    <text evidence="1">Catalyzes the reductive methylation of 2'-deoxyuridine-5'-monophosphate (dUMP) to 2'-deoxythymidine-5'-monophosphate (dTMP) while utilizing 5,10-methylenetetrahydrofolate (mTHF) as the methyl donor, and NADPH and FADH(2) as the reductant.</text>
</comment>
<comment type="caution">
    <text evidence="1">Lacks conserved residue(s) required for the propagation of feature annotation.</text>
</comment>
<dbReference type="GO" id="GO:0032259">
    <property type="term" value="P:methylation"/>
    <property type="evidence" value="ECO:0007669"/>
    <property type="project" value="UniProtKB-KW"/>
</dbReference>
<feature type="binding site" evidence="1">
    <location>
        <begin position="112"/>
        <end position="115"/>
    </location>
    <ligand>
        <name>dUMP</name>
        <dbReference type="ChEBI" id="CHEBI:246422"/>
        <note>ligand shared between dimeric partners</note>
    </ligand>
</feature>
<dbReference type="UniPathway" id="UPA00575"/>
<feature type="binding site" evidence="1">
    <location>
        <position position="217"/>
    </location>
    <ligand>
        <name>FAD</name>
        <dbReference type="ChEBI" id="CHEBI:57692"/>
        <note>ligand shared between neighboring subunits</note>
    </ligand>
</feature>
<dbReference type="AlphaFoldDB" id="A0A2M8QH08"/>
<feature type="binding site" evidence="1">
    <location>
        <begin position="115"/>
        <end position="117"/>
    </location>
    <ligand>
        <name>FAD</name>
        <dbReference type="ChEBI" id="CHEBI:57692"/>
        <note>ligand shared between neighboring subunits</note>
    </ligand>
</feature>
<comment type="caution">
    <text evidence="3">The sequence shown here is derived from an EMBL/GenBank/DDBJ whole genome shotgun (WGS) entry which is preliminary data.</text>
</comment>
<dbReference type="InterPro" id="IPR036098">
    <property type="entry name" value="Thymidylate_synthase_ThyX_sf"/>
</dbReference>
<feature type="region of interest" description="Disordered" evidence="2">
    <location>
        <begin position="1"/>
        <end position="28"/>
    </location>
</feature>
<name>A0A2M8QH08_9CHLR</name>
<accession>A0A2M8QH08</accession>
<dbReference type="PANTHER" id="PTHR34934:SF1">
    <property type="entry name" value="FLAVIN-DEPENDENT THYMIDYLATE SYNTHASE"/>
    <property type="match status" value="1"/>
</dbReference>
<dbReference type="HAMAP" id="MF_01408">
    <property type="entry name" value="ThyX"/>
    <property type="match status" value="1"/>
</dbReference>
<keyword evidence="1" id="KW-0545">Nucleotide biosynthesis</keyword>
<comment type="subunit">
    <text evidence="1">Homotetramer.</text>
</comment>
<dbReference type="GO" id="GO:0004799">
    <property type="term" value="F:thymidylate synthase activity"/>
    <property type="evidence" value="ECO:0007669"/>
    <property type="project" value="TreeGrafter"/>
</dbReference>
<comment type="pathway">
    <text evidence="1">Pyrimidine metabolism; dTTP biosynthesis.</text>
</comment>
<sequence>MLPLGAMTASDESSSNRGHAPDNATVFQPPNRAALLGKRITVLDKGWVELQDLMGDDLAIVNAARVSFLGESKGSEKDKKLLFYLMQHRHTSPFEQVEFKFRVRAPVVTWWQWVRHRTWQFNAQSGRYVAFDEDDFYVPDGWRKQSPSNKQASLGELTPEEGAPLTAALREHYARGYQLYQRALDAGVAREQARLFLPGFAVYYTWVAKVDAHNLMHFLSLRMAEDAQFEIRVYAQAIYEHFFKPALPWTAEAFERFILVR</sequence>
<proteinExistence type="inferred from homology"/>
<evidence type="ECO:0000256" key="2">
    <source>
        <dbReference type="SAM" id="MobiDB-lite"/>
    </source>
</evidence>
<feature type="binding site" description="in other chain" evidence="1">
    <location>
        <begin position="125"/>
        <end position="127"/>
    </location>
    <ligand>
        <name>dUMP</name>
        <dbReference type="ChEBI" id="CHEBI:246422"/>
        <note>ligand shared between dimeric partners</note>
    </ligand>
</feature>
<dbReference type="GO" id="GO:0050660">
    <property type="term" value="F:flavin adenine dinucleotide binding"/>
    <property type="evidence" value="ECO:0007669"/>
    <property type="project" value="UniProtKB-UniRule"/>
</dbReference>
<dbReference type="InterPro" id="IPR003669">
    <property type="entry name" value="Thymidylate_synthase_ThyX"/>
</dbReference>
<organism evidence="3 4">
    <name type="scientific">Candidatus Thermofonsia Clade 3 bacterium</name>
    <dbReference type="NCBI Taxonomy" id="2364212"/>
    <lineage>
        <taxon>Bacteria</taxon>
        <taxon>Bacillati</taxon>
        <taxon>Chloroflexota</taxon>
        <taxon>Candidatus Thermofontia</taxon>
        <taxon>Candidatus Thermofonsia Clade 3</taxon>
    </lineage>
</organism>
<dbReference type="PANTHER" id="PTHR34934">
    <property type="entry name" value="FLAVIN-DEPENDENT THYMIDYLATE SYNTHASE"/>
    <property type="match status" value="1"/>
</dbReference>
<comment type="similarity">
    <text evidence="1">Belongs to the thymidylate synthase ThyX family.</text>
</comment>
<dbReference type="Pfam" id="PF02511">
    <property type="entry name" value="Thy1"/>
    <property type="match status" value="1"/>
</dbReference>
<dbReference type="PROSITE" id="PS51331">
    <property type="entry name" value="THYX"/>
    <property type="match status" value="1"/>
</dbReference>
<dbReference type="Proteomes" id="UP000230790">
    <property type="component" value="Unassembled WGS sequence"/>
</dbReference>
<evidence type="ECO:0000313" key="3">
    <source>
        <dbReference type="EMBL" id="PJF49054.1"/>
    </source>
</evidence>
<feature type="binding site" evidence="1">
    <location>
        <begin position="211"/>
        <end position="213"/>
    </location>
    <ligand>
        <name>FAD</name>
        <dbReference type="ChEBI" id="CHEBI:57692"/>
        <note>ligand shared between neighboring subunits</note>
    </ligand>
</feature>